<dbReference type="Proteomes" id="UP000036334">
    <property type="component" value="Unassembled WGS sequence"/>
</dbReference>
<evidence type="ECO:0000259" key="1">
    <source>
        <dbReference type="Pfam" id="PF24551"/>
    </source>
</evidence>
<feature type="domain" description="Histone acetyltransferase Rv0428c-like C-terminal" evidence="2">
    <location>
        <begin position="69"/>
        <end position="295"/>
    </location>
</feature>
<feature type="domain" description="Histone acetyltransferase Rv0428c-like SH3" evidence="1">
    <location>
        <begin position="5"/>
        <end position="60"/>
    </location>
</feature>
<dbReference type="SUPFAM" id="SSF55729">
    <property type="entry name" value="Acyl-CoA N-acyltransferases (Nat)"/>
    <property type="match status" value="1"/>
</dbReference>
<dbReference type="GO" id="GO:0016740">
    <property type="term" value="F:transferase activity"/>
    <property type="evidence" value="ECO:0007669"/>
    <property type="project" value="UniProtKB-KW"/>
</dbReference>
<evidence type="ECO:0000259" key="2">
    <source>
        <dbReference type="Pfam" id="PF24553"/>
    </source>
</evidence>
<comment type="caution">
    <text evidence="3">The sequence shown here is derived from an EMBL/GenBank/DDBJ whole genome shotgun (WGS) entry which is preliminary data.</text>
</comment>
<dbReference type="PATRIC" id="fig|29311.18.peg.1962"/>
<dbReference type="Pfam" id="PF24551">
    <property type="entry name" value="SH3_Rv0428c"/>
    <property type="match status" value="1"/>
</dbReference>
<keyword evidence="3" id="KW-0808">Transferase</keyword>
<dbReference type="RefSeq" id="WP_047313709.1">
    <property type="nucleotide sequence ID" value="NZ_LDPQ01000002.1"/>
</dbReference>
<dbReference type="EMBL" id="LDPR01000003">
    <property type="protein sequence ID" value="KLO38124.1"/>
    <property type="molecule type" value="Genomic_DNA"/>
</dbReference>
<dbReference type="InterPro" id="IPR016181">
    <property type="entry name" value="Acyl_CoA_acyltransferase"/>
</dbReference>
<dbReference type="OrthoDB" id="9775595at2"/>
<reference evidence="3 4" key="1">
    <citation type="submission" date="2015-05" db="EMBL/GenBank/DDBJ databases">
        <title>Genome sequence of Mycobacterium haemophilum.</title>
        <authorList>
            <person name="Greninger A.L."/>
            <person name="Cunningham G."/>
            <person name="Miller S."/>
        </authorList>
    </citation>
    <scope>NUCLEOTIDE SEQUENCE [LARGE SCALE GENOMIC DNA]</scope>
    <source>
        <strain evidence="4">UC1</strain>
    </source>
</reference>
<gene>
    <name evidence="3" type="ORF">ABH38_05980</name>
</gene>
<dbReference type="AlphaFoldDB" id="A0A0I9UNS5"/>
<accession>A0A0I9UNS5</accession>
<protein>
    <submittedName>
        <fullName evidence="3">GCN5 family acetyltransferase</fullName>
    </submittedName>
</protein>
<dbReference type="STRING" id="1202450.B586_00195"/>
<dbReference type="InterPro" id="IPR056935">
    <property type="entry name" value="Rv0428c-like_C"/>
</dbReference>
<sequence>MVSWPDLGTRVTVRYRRPAGSIPPLTDVVGHLLAVDPVVRVRTKTGAVVECAPAEVVALRVLTATPIRTAQIRGLEHAAAAGWPGVEQTWLDGWLLRAGHGATFGANSAVPLDISAHPAAIPAILGWYRRRGLTPLLAIPDRLLPAPADLTSQRTERVLVRDVSIRAADPTITLSARPDDAWLRLYHQQVPVDVLTAVIDGELVFGTHPGAAVARAAVTDAPDGTRWVGLSALCAADDPSVAGPAGRLCEELLAWGARRGATRGYLRVDEGTTATVSGALPESLGFRLHHRSRYFTAQS</sequence>
<dbReference type="Gene3D" id="3.40.630.30">
    <property type="match status" value="1"/>
</dbReference>
<name>A0A0I9UNS5_9MYCO</name>
<keyword evidence="4" id="KW-1185">Reference proteome</keyword>
<dbReference type="Pfam" id="PF24553">
    <property type="entry name" value="Rv0428c_C"/>
    <property type="match status" value="1"/>
</dbReference>
<evidence type="ECO:0000313" key="4">
    <source>
        <dbReference type="Proteomes" id="UP000036334"/>
    </source>
</evidence>
<organism evidence="3 4">
    <name type="scientific">Mycobacterium haemophilum</name>
    <dbReference type="NCBI Taxonomy" id="29311"/>
    <lineage>
        <taxon>Bacteria</taxon>
        <taxon>Bacillati</taxon>
        <taxon>Actinomycetota</taxon>
        <taxon>Actinomycetes</taxon>
        <taxon>Mycobacteriales</taxon>
        <taxon>Mycobacteriaceae</taxon>
        <taxon>Mycobacterium</taxon>
    </lineage>
</organism>
<evidence type="ECO:0000313" key="3">
    <source>
        <dbReference type="EMBL" id="KLO38124.1"/>
    </source>
</evidence>
<dbReference type="InterPro" id="IPR056934">
    <property type="entry name" value="SH3_Rv0428c"/>
</dbReference>
<proteinExistence type="predicted"/>